<dbReference type="GO" id="GO:0005886">
    <property type="term" value="C:plasma membrane"/>
    <property type="evidence" value="ECO:0007669"/>
    <property type="project" value="TreeGrafter"/>
</dbReference>
<dbReference type="AlphaFoldDB" id="A0A015JDU7"/>
<dbReference type="GO" id="GO:0030026">
    <property type="term" value="P:intracellular manganese ion homeostasis"/>
    <property type="evidence" value="ECO:0007669"/>
    <property type="project" value="TreeGrafter"/>
</dbReference>
<dbReference type="GO" id="GO:0015086">
    <property type="term" value="F:cadmium ion transmembrane transporter activity"/>
    <property type="evidence" value="ECO:0007669"/>
    <property type="project" value="TreeGrafter"/>
</dbReference>
<keyword evidence="2 5" id="KW-0812">Transmembrane</keyword>
<dbReference type="NCBIfam" id="NF001923">
    <property type="entry name" value="PRK00701.1"/>
    <property type="match status" value="1"/>
</dbReference>
<keyword evidence="4 5" id="KW-0472">Membrane</keyword>
<dbReference type="SMR" id="A0A015JDU7"/>
<evidence type="ECO:0000256" key="3">
    <source>
        <dbReference type="ARBA" id="ARBA00022989"/>
    </source>
</evidence>
<protein>
    <submittedName>
        <fullName evidence="6">Divalent metal ion transporter SMF2</fullName>
    </submittedName>
</protein>
<dbReference type="PRINTS" id="PR00447">
    <property type="entry name" value="NATRESASSCMP"/>
</dbReference>
<dbReference type="NCBIfam" id="NF037982">
    <property type="entry name" value="Nramp_1"/>
    <property type="match status" value="1"/>
</dbReference>
<dbReference type="GO" id="GO:0005384">
    <property type="term" value="F:manganese ion transmembrane transporter activity"/>
    <property type="evidence" value="ECO:0007669"/>
    <property type="project" value="TreeGrafter"/>
</dbReference>
<evidence type="ECO:0000313" key="6">
    <source>
        <dbReference type="EMBL" id="EXX65150.1"/>
    </source>
</evidence>
<dbReference type="Proteomes" id="UP000022910">
    <property type="component" value="Unassembled WGS sequence"/>
</dbReference>
<dbReference type="PANTHER" id="PTHR11706">
    <property type="entry name" value="SOLUTE CARRIER PROTEIN FAMILY 11 MEMBER"/>
    <property type="match status" value="1"/>
</dbReference>
<feature type="transmembrane region" description="Helical" evidence="5">
    <location>
        <begin position="21"/>
        <end position="37"/>
    </location>
</feature>
<dbReference type="OrthoDB" id="409173at2759"/>
<feature type="transmembrane region" description="Helical" evidence="5">
    <location>
        <begin position="343"/>
        <end position="363"/>
    </location>
</feature>
<sequence length="473" mass="52773">MNYENDRKETRSLNLLKNIKKIFSFVGPGYVIAVGYLDPGNWATDLSAGSQFGYKLLFVLFFSNIMTIMLQLLSIKLGLVAGLDLAQACKAFWPKYINYMLYVLCELAIISYDLSDVIGSAMGLKLLFSIPLPWGVAITTINVMILLLFYRREDMRGARILESMVMILIGVVGICFIIGLIYSKPDGKEVLKGFLPNIEIFTNSSELYITIGIIGATIMPQNLYLHSYFVKARKNLHSKDKEKDKVKLIKNLIKLSVKDLIIAIIIALFINASILIVSAAYNNYKVVANFSDTYELLKSFLGKVAATIFALALLLSGQSSTMTTTVAGQIIMEGFIGIGLTPWIRSLMTRSFAILPAMIIAIIKGDNGLNQLLIATQVILSIYLPFAIIPLTYFTSIKKVMRIDITDEAINEEGEGEGGEKGGKEVDFDEKYFYDFSNSIYLIIISCIICIILLILNIYLIYYIIIDYGNVSK</sequence>
<dbReference type="GO" id="GO:0034755">
    <property type="term" value="P:iron ion transmembrane transport"/>
    <property type="evidence" value="ECO:0007669"/>
    <property type="project" value="TreeGrafter"/>
</dbReference>
<feature type="transmembrane region" description="Helical" evidence="5">
    <location>
        <begin position="260"/>
        <end position="284"/>
    </location>
</feature>
<gene>
    <name evidence="6" type="ORF">RirG_136080</name>
</gene>
<dbReference type="PANTHER" id="PTHR11706:SF101">
    <property type="entry name" value="MANGANESE TRANSPORTER SMF1"/>
    <property type="match status" value="1"/>
</dbReference>
<evidence type="ECO:0000256" key="5">
    <source>
        <dbReference type="SAM" id="Phobius"/>
    </source>
</evidence>
<feature type="transmembrane region" description="Helical" evidence="5">
    <location>
        <begin position="304"/>
        <end position="331"/>
    </location>
</feature>
<comment type="subcellular location">
    <subcellularLocation>
        <location evidence="1">Membrane</location>
        <topology evidence="1">Multi-pass membrane protein</topology>
    </subcellularLocation>
</comment>
<organism evidence="6 7">
    <name type="scientific">Rhizophagus irregularis (strain DAOM 197198w)</name>
    <name type="common">Glomus intraradices</name>
    <dbReference type="NCBI Taxonomy" id="1432141"/>
    <lineage>
        <taxon>Eukaryota</taxon>
        <taxon>Fungi</taxon>
        <taxon>Fungi incertae sedis</taxon>
        <taxon>Mucoromycota</taxon>
        <taxon>Glomeromycotina</taxon>
        <taxon>Glomeromycetes</taxon>
        <taxon>Glomerales</taxon>
        <taxon>Glomeraceae</taxon>
        <taxon>Rhizophagus</taxon>
    </lineage>
</organism>
<feature type="transmembrane region" description="Helical" evidence="5">
    <location>
        <begin position="57"/>
        <end position="75"/>
    </location>
</feature>
<dbReference type="NCBIfam" id="TIGR01197">
    <property type="entry name" value="nramp"/>
    <property type="match status" value="1"/>
</dbReference>
<dbReference type="OMA" id="PWMQFYQ"/>
<feature type="transmembrane region" description="Helical" evidence="5">
    <location>
        <begin position="207"/>
        <end position="225"/>
    </location>
</feature>
<dbReference type="EMBL" id="JEMT01022508">
    <property type="protein sequence ID" value="EXX65150.1"/>
    <property type="molecule type" value="Genomic_DNA"/>
</dbReference>
<reference evidence="6 7" key="1">
    <citation type="submission" date="2014-02" db="EMBL/GenBank/DDBJ databases">
        <title>Single nucleus genome sequencing reveals high similarity among nuclei of an endomycorrhizal fungus.</title>
        <authorList>
            <person name="Lin K."/>
            <person name="Geurts R."/>
            <person name="Zhang Z."/>
            <person name="Limpens E."/>
            <person name="Saunders D.G."/>
            <person name="Mu D."/>
            <person name="Pang E."/>
            <person name="Cao H."/>
            <person name="Cha H."/>
            <person name="Lin T."/>
            <person name="Zhou Q."/>
            <person name="Shang Y."/>
            <person name="Li Y."/>
            <person name="Ivanov S."/>
            <person name="Sharma T."/>
            <person name="Velzen R.V."/>
            <person name="Ruijter N.D."/>
            <person name="Aanen D.K."/>
            <person name="Win J."/>
            <person name="Kamoun S."/>
            <person name="Bisseling T."/>
            <person name="Huang S."/>
        </authorList>
    </citation>
    <scope>NUCLEOTIDE SEQUENCE [LARGE SCALE GENOMIC DNA]</scope>
    <source>
        <strain evidence="7">DAOM197198w</strain>
    </source>
</reference>
<evidence type="ECO:0000313" key="7">
    <source>
        <dbReference type="Proteomes" id="UP000022910"/>
    </source>
</evidence>
<comment type="caution">
    <text evidence="6">The sequence shown here is derived from an EMBL/GenBank/DDBJ whole genome shotgun (WGS) entry which is preliminary data.</text>
</comment>
<feature type="transmembrane region" description="Helical" evidence="5">
    <location>
        <begin position="96"/>
        <end position="114"/>
    </location>
</feature>
<dbReference type="Pfam" id="PF01566">
    <property type="entry name" value="Nramp"/>
    <property type="match status" value="1"/>
</dbReference>
<evidence type="ECO:0000256" key="4">
    <source>
        <dbReference type="ARBA" id="ARBA00023136"/>
    </source>
</evidence>
<evidence type="ECO:0000256" key="1">
    <source>
        <dbReference type="ARBA" id="ARBA00004141"/>
    </source>
</evidence>
<accession>A0A015JDU7</accession>
<dbReference type="HOGENOM" id="CLU_020088_2_0_1"/>
<feature type="transmembrane region" description="Helical" evidence="5">
    <location>
        <begin position="126"/>
        <end position="149"/>
    </location>
</feature>
<name>A0A015JDU7_RHIIW</name>
<proteinExistence type="predicted"/>
<feature type="transmembrane region" description="Helical" evidence="5">
    <location>
        <begin position="161"/>
        <end position="182"/>
    </location>
</feature>
<evidence type="ECO:0000256" key="2">
    <source>
        <dbReference type="ARBA" id="ARBA00022692"/>
    </source>
</evidence>
<feature type="transmembrane region" description="Helical" evidence="5">
    <location>
        <begin position="440"/>
        <end position="465"/>
    </location>
</feature>
<keyword evidence="3 5" id="KW-1133">Transmembrane helix</keyword>
<feature type="transmembrane region" description="Helical" evidence="5">
    <location>
        <begin position="369"/>
        <end position="394"/>
    </location>
</feature>
<dbReference type="InterPro" id="IPR001046">
    <property type="entry name" value="NRAMP_fam"/>
</dbReference>
<keyword evidence="7" id="KW-1185">Reference proteome</keyword>